<accession>A0AAD7UTU7</accession>
<evidence type="ECO:0000256" key="6">
    <source>
        <dbReference type="SAM" id="Phobius"/>
    </source>
</evidence>
<feature type="transmembrane region" description="Helical" evidence="6">
    <location>
        <begin position="51"/>
        <end position="68"/>
    </location>
</feature>
<dbReference type="RefSeq" id="XP_058337095.1">
    <property type="nucleotide sequence ID" value="XM_058492138.1"/>
</dbReference>
<keyword evidence="5 6" id="KW-0472">Membrane</keyword>
<keyword evidence="8" id="KW-1185">Reference proteome</keyword>
<evidence type="ECO:0000313" key="7">
    <source>
        <dbReference type="EMBL" id="KAJ8652181.1"/>
    </source>
</evidence>
<proteinExistence type="inferred from homology"/>
<evidence type="ECO:0000256" key="5">
    <source>
        <dbReference type="ARBA" id="ARBA00023136"/>
    </source>
</evidence>
<dbReference type="GO" id="GO:0016020">
    <property type="term" value="C:membrane"/>
    <property type="evidence" value="ECO:0007669"/>
    <property type="project" value="UniProtKB-SubCell"/>
</dbReference>
<dbReference type="InterPro" id="IPR007919">
    <property type="entry name" value="UPF0220"/>
</dbReference>
<dbReference type="Proteomes" id="UP001234581">
    <property type="component" value="Unassembled WGS sequence"/>
</dbReference>
<comment type="caution">
    <text evidence="7">The sequence shown here is derived from an EMBL/GenBank/DDBJ whole genome shotgun (WGS) entry which is preliminary data.</text>
</comment>
<evidence type="ECO:0000256" key="1">
    <source>
        <dbReference type="ARBA" id="ARBA00004141"/>
    </source>
</evidence>
<keyword evidence="3 6" id="KW-0812">Transmembrane</keyword>
<feature type="transmembrane region" description="Helical" evidence="6">
    <location>
        <begin position="126"/>
        <end position="150"/>
    </location>
</feature>
<feature type="transmembrane region" description="Helical" evidence="6">
    <location>
        <begin position="162"/>
        <end position="180"/>
    </location>
</feature>
<protein>
    <submittedName>
        <fullName evidence="7">Uncharacterized protein</fullName>
    </submittedName>
</protein>
<comment type="similarity">
    <text evidence="2">Belongs to the UPF0220 family.</text>
</comment>
<sequence>MGHRVTSLVAPALRAASLSFPYLLGLMEGYDTHSIFICCNSSCLGPKGRQAGVYVSGMLFALGWWMFIDTLSFSFTLTDRKVLFGVEDWVPGIITTLGMIVVCLIDKSSLRDSWGESGSWQARLCLFLGFAMMAGGLAGAVSVLVVKYIMRDLDSADCYPGIGIVVQCGLLMLSTAILWISQTEEPSFRI</sequence>
<dbReference type="AlphaFoldDB" id="A0AAD7UTU7"/>
<evidence type="ECO:0000256" key="3">
    <source>
        <dbReference type="ARBA" id="ARBA00022692"/>
    </source>
</evidence>
<name>A0AAD7UTU7_9FUNG</name>
<dbReference type="EMBL" id="JARTCD010000115">
    <property type="protein sequence ID" value="KAJ8652181.1"/>
    <property type="molecule type" value="Genomic_DNA"/>
</dbReference>
<dbReference type="PANTHER" id="PTHR13180">
    <property type="entry name" value="SMALL MEMBRANE PROTEIN-RELATED"/>
    <property type="match status" value="1"/>
</dbReference>
<feature type="transmembrane region" description="Helical" evidence="6">
    <location>
        <begin position="88"/>
        <end position="105"/>
    </location>
</feature>
<dbReference type="Pfam" id="PF05255">
    <property type="entry name" value="UPF0220"/>
    <property type="match status" value="1"/>
</dbReference>
<evidence type="ECO:0000256" key="4">
    <source>
        <dbReference type="ARBA" id="ARBA00022989"/>
    </source>
</evidence>
<dbReference type="GeneID" id="83219579"/>
<gene>
    <name evidence="7" type="ORF">O0I10_012192</name>
</gene>
<organism evidence="7 8">
    <name type="scientific">Lichtheimia ornata</name>
    <dbReference type="NCBI Taxonomy" id="688661"/>
    <lineage>
        <taxon>Eukaryota</taxon>
        <taxon>Fungi</taxon>
        <taxon>Fungi incertae sedis</taxon>
        <taxon>Mucoromycota</taxon>
        <taxon>Mucoromycotina</taxon>
        <taxon>Mucoromycetes</taxon>
        <taxon>Mucorales</taxon>
        <taxon>Lichtheimiaceae</taxon>
        <taxon>Lichtheimia</taxon>
    </lineage>
</organism>
<evidence type="ECO:0000313" key="8">
    <source>
        <dbReference type="Proteomes" id="UP001234581"/>
    </source>
</evidence>
<reference evidence="7 8" key="1">
    <citation type="submission" date="2023-03" db="EMBL/GenBank/DDBJ databases">
        <title>Genome sequence of Lichtheimia ornata CBS 291.66.</title>
        <authorList>
            <person name="Mohabir J.T."/>
            <person name="Shea T.P."/>
            <person name="Kurbessoian T."/>
            <person name="Berby B."/>
            <person name="Fontaine J."/>
            <person name="Livny J."/>
            <person name="Gnirke A."/>
            <person name="Stajich J.E."/>
            <person name="Cuomo C.A."/>
        </authorList>
    </citation>
    <scope>NUCLEOTIDE SEQUENCE [LARGE SCALE GENOMIC DNA]</scope>
    <source>
        <strain evidence="7">CBS 291.66</strain>
    </source>
</reference>
<comment type="subcellular location">
    <subcellularLocation>
        <location evidence="1">Membrane</location>
        <topology evidence="1">Multi-pass membrane protein</topology>
    </subcellularLocation>
</comment>
<evidence type="ECO:0000256" key="2">
    <source>
        <dbReference type="ARBA" id="ARBA00005335"/>
    </source>
</evidence>
<keyword evidence="4 6" id="KW-1133">Transmembrane helix</keyword>